<protein>
    <submittedName>
        <fullName evidence="1">Uncharacterized protein</fullName>
    </submittedName>
</protein>
<reference evidence="1" key="1">
    <citation type="submission" date="2009-04" db="EMBL/GenBank/DDBJ databases">
        <authorList>
            <person name="Weinstock G."/>
            <person name="Sodergren E."/>
            <person name="Clifton S."/>
            <person name="Fulton L."/>
            <person name="Fulton B."/>
            <person name="Courtney L."/>
            <person name="Fronick C."/>
            <person name="Harrison M."/>
            <person name="Strong C."/>
            <person name="Farmer C."/>
            <person name="Delahaunty K."/>
            <person name="Markovic C."/>
            <person name="Hall O."/>
            <person name="Minx P."/>
            <person name="Tomlinson C."/>
            <person name="Mitreva M."/>
            <person name="Nelson J."/>
            <person name="Hou S."/>
            <person name="Wollam A."/>
            <person name="Pepin K.H."/>
            <person name="Johnson M."/>
            <person name="Bhonagiri V."/>
            <person name="Nash W.E."/>
            <person name="Warren W."/>
            <person name="Chinwalla A."/>
            <person name="Mardis E.R."/>
            <person name="Wilson R.K."/>
        </authorList>
    </citation>
    <scope>NUCLEOTIDE SEQUENCE [LARGE SCALE GENOMIC DNA]</scope>
    <source>
        <strain evidence="1">DSM 14600</strain>
    </source>
</reference>
<comment type="caution">
    <text evidence="1">The sequence shown here is derived from an EMBL/GenBank/DDBJ whole genome shotgun (WGS) entry which is preliminary data.</text>
</comment>
<name>C4GBF4_9FIRM</name>
<accession>C4GBF4</accession>
<evidence type="ECO:0000313" key="2">
    <source>
        <dbReference type="Proteomes" id="UP000003494"/>
    </source>
</evidence>
<gene>
    <name evidence="1" type="ORF">GCWU000342_01254</name>
</gene>
<dbReference type="AlphaFoldDB" id="C4GBF4"/>
<organism evidence="1 2">
    <name type="scientific">Shuttleworthella satelles DSM 14600</name>
    <dbReference type="NCBI Taxonomy" id="626523"/>
    <lineage>
        <taxon>Bacteria</taxon>
        <taxon>Bacillati</taxon>
        <taxon>Bacillota</taxon>
        <taxon>Clostridia</taxon>
        <taxon>Lachnospirales</taxon>
        <taxon>Lachnospiraceae</taxon>
        <taxon>Shuttleworthella</taxon>
    </lineage>
</organism>
<dbReference type="HOGENOM" id="CLU_3239595_0_0_9"/>
<dbReference type="EMBL" id="ACIP02000002">
    <property type="protein sequence ID" value="EEP28446.1"/>
    <property type="molecule type" value="Genomic_DNA"/>
</dbReference>
<proteinExistence type="predicted"/>
<dbReference type="Proteomes" id="UP000003494">
    <property type="component" value="Unassembled WGS sequence"/>
</dbReference>
<sequence length="43" mass="4936">MRIPDLIFSPLQSIEHMLRKCFIRIPCHEKISRLPKQAGSTGS</sequence>
<evidence type="ECO:0000313" key="1">
    <source>
        <dbReference type="EMBL" id="EEP28446.1"/>
    </source>
</evidence>
<keyword evidence="2" id="KW-1185">Reference proteome</keyword>